<comment type="caution">
    <text evidence="3">The sequence shown here is derived from an EMBL/GenBank/DDBJ whole genome shotgun (WGS) entry which is preliminary data.</text>
</comment>
<reference evidence="3 4" key="1">
    <citation type="journal article" date="2019" name="New Phytol.">
        <title>Comparative genomics reveals unique wood-decay strategies and fruiting body development in the Schizophyllaceae.</title>
        <authorList>
            <person name="Almasi E."/>
            <person name="Sahu N."/>
            <person name="Krizsan K."/>
            <person name="Balint B."/>
            <person name="Kovacs G.M."/>
            <person name="Kiss B."/>
            <person name="Cseklye J."/>
            <person name="Drula E."/>
            <person name="Henrissat B."/>
            <person name="Nagy I."/>
            <person name="Chovatia M."/>
            <person name="Adam C."/>
            <person name="LaButti K."/>
            <person name="Lipzen A."/>
            <person name="Riley R."/>
            <person name="Grigoriev I.V."/>
            <person name="Nagy L.G."/>
        </authorList>
    </citation>
    <scope>NUCLEOTIDE SEQUENCE [LARGE SCALE GENOMIC DNA]</scope>
    <source>
        <strain evidence="3 4">NL-1724</strain>
    </source>
</reference>
<dbReference type="GO" id="GO:0051082">
    <property type="term" value="F:unfolded protein binding"/>
    <property type="evidence" value="ECO:0007669"/>
    <property type="project" value="InterPro"/>
</dbReference>
<dbReference type="SUPFAM" id="SSF46579">
    <property type="entry name" value="Prefoldin"/>
    <property type="match status" value="1"/>
</dbReference>
<dbReference type="EMBL" id="VDMD01000016">
    <property type="protein sequence ID" value="TRM61560.1"/>
    <property type="molecule type" value="Genomic_DNA"/>
</dbReference>
<dbReference type="Gene3D" id="1.10.287.370">
    <property type="match status" value="1"/>
</dbReference>
<evidence type="ECO:0000313" key="3">
    <source>
        <dbReference type="EMBL" id="TRM61560.1"/>
    </source>
</evidence>
<dbReference type="Proteomes" id="UP000320762">
    <property type="component" value="Unassembled WGS sequence"/>
</dbReference>
<dbReference type="GO" id="GO:0016272">
    <property type="term" value="C:prefoldin complex"/>
    <property type="evidence" value="ECO:0007669"/>
    <property type="project" value="InterPro"/>
</dbReference>
<protein>
    <submittedName>
        <fullName evidence="3">Prefoldin</fullName>
    </submittedName>
</protein>
<evidence type="ECO:0000256" key="1">
    <source>
        <dbReference type="ARBA" id="ARBA00008045"/>
    </source>
</evidence>
<keyword evidence="4" id="KW-1185">Reference proteome</keyword>
<evidence type="ECO:0000313" key="4">
    <source>
        <dbReference type="Proteomes" id="UP000320762"/>
    </source>
</evidence>
<dbReference type="GO" id="GO:0044183">
    <property type="term" value="F:protein folding chaperone"/>
    <property type="evidence" value="ECO:0007669"/>
    <property type="project" value="TreeGrafter"/>
</dbReference>
<accession>A0A550C9S8</accession>
<dbReference type="GO" id="GO:0005737">
    <property type="term" value="C:cytoplasm"/>
    <property type="evidence" value="ECO:0007669"/>
    <property type="project" value="TreeGrafter"/>
</dbReference>
<evidence type="ECO:0000256" key="2">
    <source>
        <dbReference type="ARBA" id="ARBA00023186"/>
    </source>
</evidence>
<organism evidence="3 4">
    <name type="scientific">Schizophyllum amplum</name>
    <dbReference type="NCBI Taxonomy" id="97359"/>
    <lineage>
        <taxon>Eukaryota</taxon>
        <taxon>Fungi</taxon>
        <taxon>Dikarya</taxon>
        <taxon>Basidiomycota</taxon>
        <taxon>Agaricomycotina</taxon>
        <taxon>Agaricomycetes</taxon>
        <taxon>Agaricomycetidae</taxon>
        <taxon>Agaricales</taxon>
        <taxon>Schizophyllaceae</taxon>
        <taxon>Schizophyllum</taxon>
    </lineage>
</organism>
<dbReference type="InterPro" id="IPR009053">
    <property type="entry name" value="Prefoldin"/>
</dbReference>
<dbReference type="Pfam" id="PF01920">
    <property type="entry name" value="Prefoldin_2"/>
    <property type="match status" value="1"/>
</dbReference>
<dbReference type="OrthoDB" id="2015447at2759"/>
<dbReference type="PANTHER" id="PTHR20903">
    <property type="entry name" value="PREFOLDIN SUBUNIT 1-RELATED"/>
    <property type="match status" value="1"/>
</dbReference>
<gene>
    <name evidence="3" type="ORF">BD626DRAFT_570763</name>
</gene>
<sequence length="122" mass="14100">MSTLPDDTLRKILLQIQQTAVNSQRAYSFAQQQMAAKQRERRIVQLTIDEISQLDDDVKMYKGVGKMFLMSPRKDMESELKAQEKELGDDLTSLTKKSKFLEKQFNEAQGQLRDIFNSAPKQ</sequence>
<comment type="similarity">
    <text evidence="1">Belongs to the prefoldin subunit beta family.</text>
</comment>
<keyword evidence="2" id="KW-0143">Chaperone</keyword>
<dbReference type="InterPro" id="IPR002777">
    <property type="entry name" value="PFD_beta-like"/>
</dbReference>
<proteinExistence type="inferred from homology"/>
<name>A0A550C9S8_9AGAR</name>
<dbReference type="PANTHER" id="PTHR20903:SF0">
    <property type="entry name" value="PREFOLDIN SUBUNIT 1"/>
    <property type="match status" value="1"/>
</dbReference>
<dbReference type="STRING" id="97359.A0A550C9S8"/>
<dbReference type="AlphaFoldDB" id="A0A550C9S8"/>